<keyword evidence="3 5" id="KW-1015">Disulfide bond</keyword>
<feature type="disulfide bond" evidence="5">
    <location>
        <begin position="78"/>
        <end position="88"/>
    </location>
</feature>
<keyword evidence="4" id="KW-0325">Glycoprotein</keyword>
<dbReference type="InterPro" id="IPR007110">
    <property type="entry name" value="Ig-like_dom"/>
</dbReference>
<feature type="domain" description="SRCR" evidence="6">
    <location>
        <begin position="8"/>
        <end position="108"/>
    </location>
</feature>
<organism evidence="8 9">
    <name type="scientific">Acropora cervicornis</name>
    <name type="common">Staghorn coral</name>
    <dbReference type="NCBI Taxonomy" id="6130"/>
    <lineage>
        <taxon>Eukaryota</taxon>
        <taxon>Metazoa</taxon>
        <taxon>Cnidaria</taxon>
        <taxon>Anthozoa</taxon>
        <taxon>Hexacorallia</taxon>
        <taxon>Scleractinia</taxon>
        <taxon>Astrocoeniina</taxon>
        <taxon>Acroporidae</taxon>
        <taxon>Acropora</taxon>
    </lineage>
</organism>
<gene>
    <name evidence="8" type="ORF">P5673_003597</name>
</gene>
<dbReference type="PANTHER" id="PTHR19331:SF465">
    <property type="entry name" value="EGG PEPTIDE SPERACT RECEPTOR"/>
    <property type="match status" value="1"/>
</dbReference>
<accession>A0AAD9VDZ0</accession>
<evidence type="ECO:0000256" key="2">
    <source>
        <dbReference type="ARBA" id="ARBA00022737"/>
    </source>
</evidence>
<evidence type="ECO:0000256" key="4">
    <source>
        <dbReference type="ARBA" id="ARBA00023180"/>
    </source>
</evidence>
<dbReference type="InterPro" id="IPR013783">
    <property type="entry name" value="Ig-like_fold"/>
</dbReference>
<evidence type="ECO:0000313" key="8">
    <source>
        <dbReference type="EMBL" id="KAK2571053.1"/>
    </source>
</evidence>
<keyword evidence="9" id="KW-1185">Reference proteome</keyword>
<dbReference type="SUPFAM" id="SSF56487">
    <property type="entry name" value="SRCR-like"/>
    <property type="match status" value="1"/>
</dbReference>
<name>A0AAD9VDZ0_ACRCE</name>
<dbReference type="InterPro" id="IPR003598">
    <property type="entry name" value="Ig_sub2"/>
</dbReference>
<keyword evidence="1" id="KW-0732">Signal</keyword>
<evidence type="ECO:0000256" key="1">
    <source>
        <dbReference type="ARBA" id="ARBA00022729"/>
    </source>
</evidence>
<dbReference type="GO" id="GO:0016020">
    <property type="term" value="C:membrane"/>
    <property type="evidence" value="ECO:0007669"/>
    <property type="project" value="InterPro"/>
</dbReference>
<dbReference type="SMART" id="SM00202">
    <property type="entry name" value="SR"/>
    <property type="match status" value="1"/>
</dbReference>
<keyword evidence="2" id="KW-0677">Repeat</keyword>
<dbReference type="AlphaFoldDB" id="A0AAD9VDZ0"/>
<evidence type="ECO:0000313" key="9">
    <source>
        <dbReference type="Proteomes" id="UP001249851"/>
    </source>
</evidence>
<evidence type="ECO:0000256" key="5">
    <source>
        <dbReference type="PROSITE-ProRule" id="PRU00196"/>
    </source>
</evidence>
<dbReference type="SUPFAM" id="SSF48726">
    <property type="entry name" value="Immunoglobulin"/>
    <property type="match status" value="1"/>
</dbReference>
<dbReference type="SMART" id="SM00408">
    <property type="entry name" value="IGc2"/>
    <property type="match status" value="1"/>
</dbReference>
<dbReference type="PANTHER" id="PTHR19331">
    <property type="entry name" value="SCAVENGER RECEPTOR DOMAIN-CONTAINING"/>
    <property type="match status" value="1"/>
</dbReference>
<sequence length="233" mass="25700">MSLFTVPLRLAGVSGINYTGRVEVFYQGKWGKICRDEWDIDDVKVVCKQLGFKSALAEFIGTDTKHENVSIVMSNMACTGTEPSLEFCTRSDGDHKCVDNIGAQALCEPKITEGLENKLQVCDLGSTETLSCSEEKTDPCQSVSWYYVSTGVKIKLGGRFALNGVSLKITNIQLEDAGTYECRGASIHRYLTIYVNTSEQSVESLPPPSLQQLDSGFHRNSNRRAALKEDHLS</sequence>
<comment type="caution">
    <text evidence="5">Lacks conserved residue(s) required for the propagation of feature annotation.</text>
</comment>
<evidence type="ECO:0000256" key="3">
    <source>
        <dbReference type="ARBA" id="ARBA00023157"/>
    </source>
</evidence>
<dbReference type="SMART" id="SM00409">
    <property type="entry name" value="IG"/>
    <property type="match status" value="1"/>
</dbReference>
<reference evidence="8" key="2">
    <citation type="journal article" date="2023" name="Science">
        <title>Genomic signatures of disease resistance in endangered staghorn corals.</title>
        <authorList>
            <person name="Vollmer S.V."/>
            <person name="Selwyn J.D."/>
            <person name="Despard B.A."/>
            <person name="Roesel C.L."/>
        </authorList>
    </citation>
    <scope>NUCLEOTIDE SEQUENCE</scope>
    <source>
        <strain evidence="8">K2</strain>
    </source>
</reference>
<dbReference type="InterPro" id="IPR003599">
    <property type="entry name" value="Ig_sub"/>
</dbReference>
<dbReference type="Pfam" id="PF13927">
    <property type="entry name" value="Ig_3"/>
    <property type="match status" value="1"/>
</dbReference>
<reference evidence="8" key="1">
    <citation type="journal article" date="2023" name="G3 (Bethesda)">
        <title>Whole genome assembly and annotation of the endangered Caribbean coral Acropora cervicornis.</title>
        <authorList>
            <person name="Selwyn J.D."/>
            <person name="Vollmer S.V."/>
        </authorList>
    </citation>
    <scope>NUCLEOTIDE SEQUENCE</scope>
    <source>
        <strain evidence="8">K2</strain>
    </source>
</reference>
<dbReference type="InterPro" id="IPR036179">
    <property type="entry name" value="Ig-like_dom_sf"/>
</dbReference>
<dbReference type="InterPro" id="IPR036772">
    <property type="entry name" value="SRCR-like_dom_sf"/>
</dbReference>
<dbReference type="PROSITE" id="PS50287">
    <property type="entry name" value="SRCR_2"/>
    <property type="match status" value="1"/>
</dbReference>
<dbReference type="EMBL" id="JARQWQ010000006">
    <property type="protein sequence ID" value="KAK2571053.1"/>
    <property type="molecule type" value="Genomic_DNA"/>
</dbReference>
<dbReference type="Pfam" id="PF00530">
    <property type="entry name" value="SRCR"/>
    <property type="match status" value="1"/>
</dbReference>
<proteinExistence type="predicted"/>
<dbReference type="Gene3D" id="2.60.40.10">
    <property type="entry name" value="Immunoglobulins"/>
    <property type="match status" value="1"/>
</dbReference>
<dbReference type="InterPro" id="IPR001190">
    <property type="entry name" value="SRCR"/>
</dbReference>
<dbReference type="PROSITE" id="PS50835">
    <property type="entry name" value="IG_LIKE"/>
    <property type="match status" value="1"/>
</dbReference>
<comment type="caution">
    <text evidence="8">The sequence shown here is derived from an EMBL/GenBank/DDBJ whole genome shotgun (WGS) entry which is preliminary data.</text>
</comment>
<dbReference type="Gene3D" id="3.10.250.10">
    <property type="entry name" value="SRCR-like domain"/>
    <property type="match status" value="1"/>
</dbReference>
<protein>
    <submittedName>
        <fullName evidence="8">Deleted in malignant brain tumors 1 protein</fullName>
    </submittedName>
</protein>
<dbReference type="Proteomes" id="UP001249851">
    <property type="component" value="Unassembled WGS sequence"/>
</dbReference>
<dbReference type="FunFam" id="3.10.250.10:FF:000001">
    <property type="entry name" value="Lysyl oxidase 4 isoform X1"/>
    <property type="match status" value="1"/>
</dbReference>
<evidence type="ECO:0000259" key="6">
    <source>
        <dbReference type="PROSITE" id="PS50287"/>
    </source>
</evidence>
<dbReference type="PRINTS" id="PR00258">
    <property type="entry name" value="SPERACTRCPTR"/>
</dbReference>
<evidence type="ECO:0000259" key="7">
    <source>
        <dbReference type="PROSITE" id="PS50835"/>
    </source>
</evidence>
<feature type="domain" description="Ig-like" evidence="7">
    <location>
        <begin position="109"/>
        <end position="192"/>
    </location>
</feature>